<dbReference type="AlphaFoldDB" id="A0A8J6FIA8"/>
<evidence type="ECO:0000313" key="2">
    <source>
        <dbReference type="Proteomes" id="UP000770717"/>
    </source>
</evidence>
<sequence>MDLLLVPTNQIPSSFLLLVRKLKGLSAGMKSIHKTRVHHFLHSPKYTLLMKSSGILDVPTSDMSAELLFHFMVLSSQRSAEHVHLRSDGVVAAVLQ</sequence>
<evidence type="ECO:0000313" key="1">
    <source>
        <dbReference type="EMBL" id="KAG9488231.1"/>
    </source>
</evidence>
<gene>
    <name evidence="1" type="ORF">GDO78_007824</name>
</gene>
<reference evidence="1" key="1">
    <citation type="thesis" date="2020" institute="ProQuest LLC" country="789 East Eisenhower Parkway, Ann Arbor, MI, USA">
        <title>Comparative Genomics and Chromosome Evolution.</title>
        <authorList>
            <person name="Mudd A.B."/>
        </authorList>
    </citation>
    <scope>NUCLEOTIDE SEQUENCE</scope>
    <source>
        <strain evidence="1">HN-11 Male</strain>
        <tissue evidence="1">Kidney and liver</tissue>
    </source>
</reference>
<keyword evidence="2" id="KW-1185">Reference proteome</keyword>
<proteinExistence type="predicted"/>
<protein>
    <submittedName>
        <fullName evidence="1">Uncharacterized protein</fullName>
    </submittedName>
</protein>
<name>A0A8J6FIA8_ELECQ</name>
<comment type="caution">
    <text evidence="1">The sequence shown here is derived from an EMBL/GenBank/DDBJ whole genome shotgun (WGS) entry which is preliminary data.</text>
</comment>
<dbReference type="EMBL" id="WNTK01000003">
    <property type="protein sequence ID" value="KAG9488231.1"/>
    <property type="molecule type" value="Genomic_DNA"/>
</dbReference>
<accession>A0A8J6FIA8</accession>
<dbReference type="Proteomes" id="UP000770717">
    <property type="component" value="Unassembled WGS sequence"/>
</dbReference>
<organism evidence="1 2">
    <name type="scientific">Eleutherodactylus coqui</name>
    <name type="common">Puerto Rican coqui</name>
    <dbReference type="NCBI Taxonomy" id="57060"/>
    <lineage>
        <taxon>Eukaryota</taxon>
        <taxon>Metazoa</taxon>
        <taxon>Chordata</taxon>
        <taxon>Craniata</taxon>
        <taxon>Vertebrata</taxon>
        <taxon>Euteleostomi</taxon>
        <taxon>Amphibia</taxon>
        <taxon>Batrachia</taxon>
        <taxon>Anura</taxon>
        <taxon>Neobatrachia</taxon>
        <taxon>Hyloidea</taxon>
        <taxon>Eleutherodactylidae</taxon>
        <taxon>Eleutherodactylinae</taxon>
        <taxon>Eleutherodactylus</taxon>
        <taxon>Eleutherodactylus</taxon>
    </lineage>
</organism>